<dbReference type="InterPro" id="IPR007693">
    <property type="entry name" value="DNA_helicase_DnaB-like_N"/>
</dbReference>
<keyword evidence="8 12" id="KW-0238">DNA-binding</keyword>
<dbReference type="EC" id="5.6.2.3" evidence="11 12"/>
<evidence type="ECO:0000259" key="13">
    <source>
        <dbReference type="PROSITE" id="PS51199"/>
    </source>
</evidence>
<keyword evidence="3 12" id="KW-0235">DNA replication</keyword>
<evidence type="ECO:0000256" key="8">
    <source>
        <dbReference type="ARBA" id="ARBA00023125"/>
    </source>
</evidence>
<sequence length="490" mass="55791">MVDNITYLEKSRTTTNYETPIPMDKPLTVPLPSPPHSKESEMIVLGCMLTGVHYLNLAANQLYEDDFYYLEHKIIFRILQDAFKQDKPMDVHLTGEELKRRNQLTVIGGPSYLITLAEFAGTAAYLEEYVDIVRSKSILRKMIATAKEIERKALEEPKNVTEALDEAQNSFFKISQSTSVTQYTLVADKLRGLTTVTDKPYLTQLQERQELFLQNAHGDNGSFFSGIPTHFIDLDQLIHGFSPSNLMILAARPAMGKTALALNIAENLCFQNRLPIGIFSLEMTVDQLIHRMICSRSEVESKKISVGDLSGHDFQRIVSVINEMQEHTLLIDDQPGLKVSDLRARARRMKESYDIQFLIIDYLQLLSGSGNLRSTESRQTEISEISRMLKTLARELNIPILCLSQLSRKVEDRANHRPMMSDLRESGSIEQDSDLVMFLLRREYYDPNDKPGTAELIIAKNRHGSIGSVPLVFEKELARFRNYSAFEYVN</sequence>
<dbReference type="PANTHER" id="PTHR30153:SF2">
    <property type="entry name" value="REPLICATIVE DNA HELICASE"/>
    <property type="match status" value="1"/>
</dbReference>
<dbReference type="NCBIfam" id="TIGR00665">
    <property type="entry name" value="DnaB"/>
    <property type="match status" value="1"/>
</dbReference>
<evidence type="ECO:0000256" key="9">
    <source>
        <dbReference type="ARBA" id="ARBA00023235"/>
    </source>
</evidence>
<name>A0A2R8FBP8_9CHLA</name>
<comment type="catalytic activity">
    <reaction evidence="10 12">
        <text>ATP + H2O = ADP + phosphate + H(+)</text>
        <dbReference type="Rhea" id="RHEA:13065"/>
        <dbReference type="ChEBI" id="CHEBI:15377"/>
        <dbReference type="ChEBI" id="CHEBI:15378"/>
        <dbReference type="ChEBI" id="CHEBI:30616"/>
        <dbReference type="ChEBI" id="CHEBI:43474"/>
        <dbReference type="ChEBI" id="CHEBI:456216"/>
        <dbReference type="EC" id="5.6.2.3"/>
    </reaction>
</comment>
<evidence type="ECO:0000256" key="11">
    <source>
        <dbReference type="NCBIfam" id="TIGR00665"/>
    </source>
</evidence>
<evidence type="ECO:0000256" key="4">
    <source>
        <dbReference type="ARBA" id="ARBA00022741"/>
    </source>
</evidence>
<feature type="domain" description="SF4 helicase" evidence="13">
    <location>
        <begin position="220"/>
        <end position="487"/>
    </location>
</feature>
<dbReference type="GO" id="GO:0003677">
    <property type="term" value="F:DNA binding"/>
    <property type="evidence" value="ECO:0007669"/>
    <property type="project" value="UniProtKB-UniRule"/>
</dbReference>
<dbReference type="Gene3D" id="3.40.50.300">
    <property type="entry name" value="P-loop containing nucleotide triphosphate hydrolases"/>
    <property type="match status" value="1"/>
</dbReference>
<dbReference type="PANTHER" id="PTHR30153">
    <property type="entry name" value="REPLICATIVE DNA HELICASE DNAB"/>
    <property type="match status" value="1"/>
</dbReference>
<dbReference type="EMBL" id="LT993738">
    <property type="protein sequence ID" value="SPN73736.1"/>
    <property type="molecule type" value="Genomic_DNA"/>
</dbReference>
<dbReference type="GO" id="GO:0005524">
    <property type="term" value="F:ATP binding"/>
    <property type="evidence" value="ECO:0007669"/>
    <property type="project" value="UniProtKB-UniRule"/>
</dbReference>
<gene>
    <name evidence="14" type="primary">dnaC</name>
    <name evidence="14" type="ORF">C10C_0579</name>
</gene>
<dbReference type="Gene3D" id="1.10.860.10">
    <property type="entry name" value="DNAb Helicase, Chain A"/>
    <property type="match status" value="1"/>
</dbReference>
<evidence type="ECO:0000256" key="10">
    <source>
        <dbReference type="ARBA" id="ARBA00048954"/>
    </source>
</evidence>
<comment type="function">
    <text evidence="12">The main replicative DNA helicase, it participates in initiation and elongation during chromosome replication. Travels ahead of the DNA replisome, separating dsDNA into templates for DNA synthesis. A processive ATP-dependent 5'-3' DNA helicase it has DNA-dependent ATPase activity.</text>
</comment>
<evidence type="ECO:0000256" key="3">
    <source>
        <dbReference type="ARBA" id="ARBA00022705"/>
    </source>
</evidence>
<evidence type="ECO:0000256" key="12">
    <source>
        <dbReference type="RuleBase" id="RU362085"/>
    </source>
</evidence>
<comment type="similarity">
    <text evidence="1 12">Belongs to the helicase family. DnaB subfamily.</text>
</comment>
<dbReference type="CDD" id="cd00984">
    <property type="entry name" value="DnaB_C"/>
    <property type="match status" value="1"/>
</dbReference>
<dbReference type="Pfam" id="PF00772">
    <property type="entry name" value="DnaB"/>
    <property type="match status" value="1"/>
</dbReference>
<dbReference type="InterPro" id="IPR007694">
    <property type="entry name" value="DNA_helicase_DnaB-like_C"/>
</dbReference>
<dbReference type="InterPro" id="IPR007692">
    <property type="entry name" value="DNA_helicase_DnaB"/>
</dbReference>
<keyword evidence="7 12" id="KW-0067">ATP-binding</keyword>
<dbReference type="InterPro" id="IPR036185">
    <property type="entry name" value="DNA_heli_DnaB-like_N_sf"/>
</dbReference>
<evidence type="ECO:0000313" key="15">
    <source>
        <dbReference type="Proteomes" id="UP000244926"/>
    </source>
</evidence>
<dbReference type="InterPro" id="IPR016136">
    <property type="entry name" value="DNA_helicase_N/primase_C"/>
</dbReference>
<organism evidence="14 15">
    <name type="scientific">Chlamydia serpentis</name>
    <dbReference type="NCBI Taxonomy" id="1967782"/>
    <lineage>
        <taxon>Bacteria</taxon>
        <taxon>Pseudomonadati</taxon>
        <taxon>Chlamydiota</taxon>
        <taxon>Chlamydiia</taxon>
        <taxon>Chlamydiales</taxon>
        <taxon>Chlamydiaceae</taxon>
        <taxon>Chlamydia/Chlamydophila group</taxon>
        <taxon>Chlamydia</taxon>
    </lineage>
</organism>
<dbReference type="NCBIfam" id="NF004967">
    <property type="entry name" value="PRK06321.1"/>
    <property type="match status" value="1"/>
</dbReference>
<keyword evidence="2 12" id="KW-0639">Primosome</keyword>
<dbReference type="GO" id="GO:0005829">
    <property type="term" value="C:cytosol"/>
    <property type="evidence" value="ECO:0007669"/>
    <property type="project" value="TreeGrafter"/>
</dbReference>
<dbReference type="GO" id="GO:1990077">
    <property type="term" value="C:primosome complex"/>
    <property type="evidence" value="ECO:0007669"/>
    <property type="project" value="UniProtKB-UniRule"/>
</dbReference>
<protein>
    <recommendedName>
        <fullName evidence="11 12">Replicative DNA helicase</fullName>
        <ecNumber evidence="11 12">5.6.2.3</ecNumber>
    </recommendedName>
</protein>
<keyword evidence="15" id="KW-1185">Reference proteome</keyword>
<proteinExistence type="inferred from homology"/>
<dbReference type="InterPro" id="IPR027417">
    <property type="entry name" value="P-loop_NTPase"/>
</dbReference>
<keyword evidence="9" id="KW-0413">Isomerase</keyword>
<dbReference type="Proteomes" id="UP000244926">
    <property type="component" value="Chromosome I"/>
</dbReference>
<evidence type="ECO:0000256" key="2">
    <source>
        <dbReference type="ARBA" id="ARBA00022515"/>
    </source>
</evidence>
<dbReference type="GO" id="GO:0006269">
    <property type="term" value="P:DNA replication, synthesis of primer"/>
    <property type="evidence" value="ECO:0007669"/>
    <property type="project" value="UniProtKB-UniRule"/>
</dbReference>
<dbReference type="Pfam" id="PF03796">
    <property type="entry name" value="DnaB_C"/>
    <property type="match status" value="1"/>
</dbReference>
<evidence type="ECO:0000256" key="7">
    <source>
        <dbReference type="ARBA" id="ARBA00022840"/>
    </source>
</evidence>
<keyword evidence="4 12" id="KW-0547">Nucleotide-binding</keyword>
<keyword evidence="6 12" id="KW-0347">Helicase</keyword>
<evidence type="ECO:0000256" key="6">
    <source>
        <dbReference type="ARBA" id="ARBA00022806"/>
    </source>
</evidence>
<dbReference type="AlphaFoldDB" id="A0A2R8FBP8"/>
<keyword evidence="5 12" id="KW-0378">Hydrolase</keyword>
<evidence type="ECO:0000256" key="5">
    <source>
        <dbReference type="ARBA" id="ARBA00022801"/>
    </source>
</evidence>
<accession>A0A2R8FBP8</accession>
<dbReference type="KEGG" id="csee:C10C_0579"/>
<dbReference type="GO" id="GO:0016887">
    <property type="term" value="F:ATP hydrolysis activity"/>
    <property type="evidence" value="ECO:0007669"/>
    <property type="project" value="RHEA"/>
</dbReference>
<evidence type="ECO:0000313" key="14">
    <source>
        <dbReference type="EMBL" id="SPN73736.1"/>
    </source>
</evidence>
<evidence type="ECO:0000256" key="1">
    <source>
        <dbReference type="ARBA" id="ARBA00008428"/>
    </source>
</evidence>
<dbReference type="GO" id="GO:0043139">
    <property type="term" value="F:5'-3' DNA helicase activity"/>
    <property type="evidence" value="ECO:0007669"/>
    <property type="project" value="UniProtKB-EC"/>
</dbReference>
<dbReference type="PROSITE" id="PS51199">
    <property type="entry name" value="SF4_HELICASE"/>
    <property type="match status" value="1"/>
</dbReference>
<dbReference type="SUPFAM" id="SSF52540">
    <property type="entry name" value="P-loop containing nucleoside triphosphate hydrolases"/>
    <property type="match status" value="1"/>
</dbReference>
<reference evidence="15" key="1">
    <citation type="submission" date="2017-11" db="EMBL/GenBank/DDBJ databases">
        <authorList>
            <person name="Seth-Smith MB H."/>
        </authorList>
    </citation>
    <scope>NUCLEOTIDE SEQUENCE [LARGE SCALE GENOMIC DNA]</scope>
</reference>
<dbReference type="SUPFAM" id="SSF48024">
    <property type="entry name" value="N-terminal domain of DnaB helicase"/>
    <property type="match status" value="1"/>
</dbReference>